<protein>
    <recommendedName>
        <fullName evidence="5">Serine/arginine repetitive matrix protein 1-like</fullName>
    </recommendedName>
</protein>
<accession>A0AAV7Y0K5</accession>
<feature type="region of interest" description="Disordered" evidence="1">
    <location>
        <begin position="58"/>
        <end position="122"/>
    </location>
</feature>
<feature type="compositionally biased region" description="Low complexity" evidence="1">
    <location>
        <begin position="400"/>
        <end position="410"/>
    </location>
</feature>
<dbReference type="AlphaFoldDB" id="A0AAV7Y0K5"/>
<dbReference type="Proteomes" id="UP001075354">
    <property type="component" value="Chromosome 3"/>
</dbReference>
<reference evidence="3" key="1">
    <citation type="submission" date="2022-12" db="EMBL/GenBank/DDBJ databases">
        <title>Chromosome-level genome assembly of the bean flower thrips Megalurothrips usitatus.</title>
        <authorList>
            <person name="Ma L."/>
            <person name="Liu Q."/>
            <person name="Li H."/>
            <person name="Cai W."/>
        </authorList>
    </citation>
    <scope>NUCLEOTIDE SEQUENCE</scope>
    <source>
        <strain evidence="3">Cailab_2022a</strain>
    </source>
</reference>
<comment type="caution">
    <text evidence="3">The sequence shown here is derived from an EMBL/GenBank/DDBJ whole genome shotgun (WGS) entry which is preliminary data.</text>
</comment>
<organism evidence="3 4">
    <name type="scientific">Megalurothrips usitatus</name>
    <name type="common">bean blossom thrips</name>
    <dbReference type="NCBI Taxonomy" id="439358"/>
    <lineage>
        <taxon>Eukaryota</taxon>
        <taxon>Metazoa</taxon>
        <taxon>Ecdysozoa</taxon>
        <taxon>Arthropoda</taxon>
        <taxon>Hexapoda</taxon>
        <taxon>Insecta</taxon>
        <taxon>Pterygota</taxon>
        <taxon>Neoptera</taxon>
        <taxon>Paraneoptera</taxon>
        <taxon>Thysanoptera</taxon>
        <taxon>Terebrantia</taxon>
        <taxon>Thripoidea</taxon>
        <taxon>Thripidae</taxon>
        <taxon>Megalurothrips</taxon>
    </lineage>
</organism>
<feature type="compositionally biased region" description="Low complexity" evidence="1">
    <location>
        <begin position="335"/>
        <end position="347"/>
    </location>
</feature>
<feature type="compositionally biased region" description="Pro residues" evidence="1">
    <location>
        <begin position="272"/>
        <end position="285"/>
    </location>
</feature>
<dbReference type="EMBL" id="JAPTSV010000003">
    <property type="protein sequence ID" value="KAJ1529800.1"/>
    <property type="molecule type" value="Genomic_DNA"/>
</dbReference>
<evidence type="ECO:0000256" key="2">
    <source>
        <dbReference type="SAM" id="SignalP"/>
    </source>
</evidence>
<keyword evidence="2" id="KW-0732">Signal</keyword>
<feature type="compositionally biased region" description="Low complexity" evidence="1">
    <location>
        <begin position="358"/>
        <end position="382"/>
    </location>
</feature>
<name>A0AAV7Y0K5_9NEOP</name>
<feature type="chain" id="PRO_5043978496" description="Serine/arginine repetitive matrix protein 1-like" evidence="2">
    <location>
        <begin position="21"/>
        <end position="583"/>
    </location>
</feature>
<evidence type="ECO:0000313" key="3">
    <source>
        <dbReference type="EMBL" id="KAJ1529800.1"/>
    </source>
</evidence>
<feature type="compositionally biased region" description="Low complexity" evidence="1">
    <location>
        <begin position="69"/>
        <end position="78"/>
    </location>
</feature>
<feature type="region of interest" description="Disordered" evidence="1">
    <location>
        <begin position="177"/>
        <end position="494"/>
    </location>
</feature>
<feature type="compositionally biased region" description="Polar residues" evidence="1">
    <location>
        <begin position="475"/>
        <end position="486"/>
    </location>
</feature>
<feature type="compositionally biased region" description="Acidic residues" evidence="1">
    <location>
        <begin position="301"/>
        <end position="312"/>
    </location>
</feature>
<gene>
    <name evidence="3" type="ORF">ONE63_006545</name>
</gene>
<evidence type="ECO:0000256" key="1">
    <source>
        <dbReference type="SAM" id="MobiDB-lite"/>
    </source>
</evidence>
<evidence type="ECO:0000313" key="4">
    <source>
        <dbReference type="Proteomes" id="UP001075354"/>
    </source>
</evidence>
<keyword evidence="4" id="KW-1185">Reference proteome</keyword>
<evidence type="ECO:0008006" key="5">
    <source>
        <dbReference type="Google" id="ProtNLM"/>
    </source>
</evidence>
<feature type="signal peptide" evidence="2">
    <location>
        <begin position="1"/>
        <end position="20"/>
    </location>
</feature>
<sequence length="583" mass="63808">MRQLVLVLLGGAALVAVSAAAPPAPAEAAEFVVPCNDDGLAHIPDLPEGARRPYSVRKRSRTVHRDADAAVAPDEAAATPQLPPGRRRFDAVLPDEQGHDITSSTARSQRSQRRLAQDVDDANEVAAVEPQVRLARPRKTVVVEENYPVNHPAFAEHNAKSDAVVDSYEKVRRYPTHLPAEDDDDNLESNDVVPGVPANDQVAQEDVPTASTDQRVDDAALDLPPGYRSKFPKRTFASDAGGSGDVLRVKPRKHSNQYTPQEHSQEQHPEPADAPAPTAPAPPQPQRRRPRPQPRPQPAVVEEEQPSQDDVADSAPREHQRFRASQRVRGDGGDRAQQLQLQQQQAPPQTPVRRRPRPQQQAEAVVAQVAEQEPQEQPQQRPQVRRRPRPRPETAVLEQTDAAAVTVAVDPENQVDSSYPAAVEGQPQRRPLRRRLRPRPTPPAAAAEEAEAPRAGTGQGRRRPQQQQQARTVSEESFQALQQSPPLRSRGHGRRLGTAAAAQNLPQVEAQQDNKGHGQGHEPSLVRSAVKKVPAGSHGGDPSPALIQKIVKNTLRRLQPQIAEHEGDVGVDILVKIIQVEDR</sequence>
<proteinExistence type="predicted"/>